<dbReference type="InterPro" id="IPR036322">
    <property type="entry name" value="WD40_repeat_dom_sf"/>
</dbReference>
<proteinExistence type="predicted"/>
<organism evidence="9 10">
    <name type="scientific">Ignelater luminosus</name>
    <name type="common">Cucubano</name>
    <name type="synonym">Pyrophorus luminosus</name>
    <dbReference type="NCBI Taxonomy" id="2038154"/>
    <lineage>
        <taxon>Eukaryota</taxon>
        <taxon>Metazoa</taxon>
        <taxon>Ecdysozoa</taxon>
        <taxon>Arthropoda</taxon>
        <taxon>Hexapoda</taxon>
        <taxon>Insecta</taxon>
        <taxon>Pterygota</taxon>
        <taxon>Neoptera</taxon>
        <taxon>Endopterygota</taxon>
        <taxon>Coleoptera</taxon>
        <taxon>Polyphaga</taxon>
        <taxon>Elateriformia</taxon>
        <taxon>Elateroidea</taxon>
        <taxon>Elateridae</taxon>
        <taxon>Agrypninae</taxon>
        <taxon>Pyrophorini</taxon>
        <taxon>Ignelater</taxon>
    </lineage>
</organism>
<evidence type="ECO:0000313" key="10">
    <source>
        <dbReference type="Proteomes" id="UP000801492"/>
    </source>
</evidence>
<dbReference type="InterPro" id="IPR040315">
    <property type="entry name" value="WDR46/Utp7"/>
</dbReference>
<dbReference type="FunFam" id="2.130.10.10:FF:000378">
    <property type="entry name" value="U3 small nucleolar RNA-associated protein 7"/>
    <property type="match status" value="1"/>
</dbReference>
<keyword evidence="2" id="KW-0698">rRNA processing</keyword>
<dbReference type="SMART" id="SM01033">
    <property type="entry name" value="BING4CT"/>
    <property type="match status" value="1"/>
</dbReference>
<dbReference type="InterPro" id="IPR015943">
    <property type="entry name" value="WD40/YVTN_repeat-like_dom_sf"/>
</dbReference>
<keyword evidence="5" id="KW-0539">Nucleus</keyword>
<accession>A0A8K0GIF5</accession>
<evidence type="ECO:0000256" key="1">
    <source>
        <dbReference type="ARBA" id="ARBA00004604"/>
    </source>
</evidence>
<evidence type="ECO:0000313" key="9">
    <source>
        <dbReference type="EMBL" id="KAF2902862.1"/>
    </source>
</evidence>
<dbReference type="GO" id="GO:0032040">
    <property type="term" value="C:small-subunit processome"/>
    <property type="evidence" value="ECO:0007669"/>
    <property type="project" value="TreeGrafter"/>
</dbReference>
<comment type="subcellular location">
    <subcellularLocation>
        <location evidence="1">Nucleus</location>
        <location evidence="1">Nucleolus</location>
    </subcellularLocation>
</comment>
<dbReference type="PROSITE" id="PS00678">
    <property type="entry name" value="WD_REPEATS_1"/>
    <property type="match status" value="1"/>
</dbReference>
<evidence type="ECO:0000256" key="4">
    <source>
        <dbReference type="ARBA" id="ARBA00022737"/>
    </source>
</evidence>
<dbReference type="PROSITE" id="PS50082">
    <property type="entry name" value="WD_REPEATS_2"/>
    <property type="match status" value="1"/>
</dbReference>
<dbReference type="Pfam" id="PF00400">
    <property type="entry name" value="WD40"/>
    <property type="match status" value="1"/>
</dbReference>
<gene>
    <name evidence="9" type="ORF">ILUMI_03320</name>
</gene>
<dbReference type="PANTHER" id="PTHR14085">
    <property type="entry name" value="WD-REPEAT PROTEIN BING4"/>
    <property type="match status" value="1"/>
</dbReference>
<dbReference type="SUPFAM" id="SSF50978">
    <property type="entry name" value="WD40 repeat-like"/>
    <property type="match status" value="1"/>
</dbReference>
<dbReference type="Proteomes" id="UP000801492">
    <property type="component" value="Unassembled WGS sequence"/>
</dbReference>
<evidence type="ECO:0000256" key="3">
    <source>
        <dbReference type="ARBA" id="ARBA00022574"/>
    </source>
</evidence>
<evidence type="ECO:0000256" key="5">
    <source>
        <dbReference type="ARBA" id="ARBA00023242"/>
    </source>
</evidence>
<dbReference type="InterPro" id="IPR019775">
    <property type="entry name" value="WD40_repeat_CS"/>
</dbReference>
<dbReference type="Pfam" id="PF08149">
    <property type="entry name" value="BING4CT"/>
    <property type="match status" value="1"/>
</dbReference>
<evidence type="ECO:0000259" key="8">
    <source>
        <dbReference type="SMART" id="SM01033"/>
    </source>
</evidence>
<keyword evidence="10" id="KW-1185">Reference proteome</keyword>
<dbReference type="InterPro" id="IPR001680">
    <property type="entry name" value="WD40_rpt"/>
</dbReference>
<evidence type="ECO:0000256" key="7">
    <source>
        <dbReference type="SAM" id="MobiDB-lite"/>
    </source>
</evidence>
<dbReference type="GO" id="GO:0030686">
    <property type="term" value="C:90S preribosome"/>
    <property type="evidence" value="ECO:0007669"/>
    <property type="project" value="TreeGrafter"/>
</dbReference>
<dbReference type="PANTHER" id="PTHR14085:SF3">
    <property type="entry name" value="WD REPEAT-CONTAINING PROTEIN 46"/>
    <property type="match status" value="1"/>
</dbReference>
<sequence length="578" mass="65691">MKEKMAKVTRYFNEEPKVKKKAFKTKNKSTITYKVRNKPMRHHEIKQVKKIPNPAPKYPGRAPINEKLLEKHSRGEGIDKSGVRTGIHKRKQELKEKNFKFANEQAARVEILLTEGSGLLEADAGETTTQFTQKQIMDNVDISAATKHFELRLKDFGPYRMRYTRNGRHLLLGGKLGHVAGFDWITKKLHFEINVMESVHDICWLHIETMLAVAQKNWVYVYDNQGIELHCLKKLNKVSRMEFLPYHFLLATASDEGYLSWLDISIGQIVAQYNTKLGKLNMLTQNPNNAVLCVGGSKGVVTMWAPNTRDPLAKMLCHKTAMTALHVDPKGLYMATAAADRTLKIWDIRKLHGPMQVYELKSVASNVAFSQKNMLAIGMGNIVEVYKDCCETSAERAYLRHRLNNTIGNFHFCPYEDVLGVASAHGFTSLLVPGAGEPNFDAFEANPFQTKTQRQEAEVKALLEKIQPDLITLDPTKIAEVDIPTLQDKIEAKRKLLFLKPQKVSYEPRKKAKGKGGSVKMAQNKKIVQEESKREFVKKMKKIGTQIQKEKNNSQNKAKPPSVLDRFLPKEPSQKLKK</sequence>
<name>A0A8K0GIF5_IGNLU</name>
<feature type="domain" description="BING4 C-terminal" evidence="8">
    <location>
        <begin position="397"/>
        <end position="475"/>
    </location>
</feature>
<evidence type="ECO:0000256" key="6">
    <source>
        <dbReference type="PROSITE-ProRule" id="PRU00221"/>
    </source>
</evidence>
<keyword evidence="4" id="KW-0677">Repeat</keyword>
<feature type="repeat" description="WD" evidence="6">
    <location>
        <begin position="315"/>
        <end position="349"/>
    </location>
</feature>
<dbReference type="PROSITE" id="PS50294">
    <property type="entry name" value="WD_REPEATS_REGION"/>
    <property type="match status" value="1"/>
</dbReference>
<reference evidence="9" key="1">
    <citation type="submission" date="2019-08" db="EMBL/GenBank/DDBJ databases">
        <title>The genome of the North American firefly Photinus pyralis.</title>
        <authorList>
            <consortium name="Photinus pyralis genome working group"/>
            <person name="Fallon T.R."/>
            <person name="Sander Lower S.E."/>
            <person name="Weng J.-K."/>
        </authorList>
    </citation>
    <scope>NUCLEOTIDE SEQUENCE</scope>
    <source>
        <strain evidence="9">TRF0915ILg1</strain>
        <tissue evidence="9">Whole body</tissue>
    </source>
</reference>
<dbReference type="Gene3D" id="2.130.10.10">
    <property type="entry name" value="YVTN repeat-like/Quinoprotein amine dehydrogenase"/>
    <property type="match status" value="1"/>
</dbReference>
<comment type="caution">
    <text evidence="9">The sequence shown here is derived from an EMBL/GenBank/DDBJ whole genome shotgun (WGS) entry which is preliminary data.</text>
</comment>
<protein>
    <recommendedName>
        <fullName evidence="8">BING4 C-terminal domain-containing protein</fullName>
    </recommendedName>
</protein>
<dbReference type="EMBL" id="VTPC01001162">
    <property type="protein sequence ID" value="KAF2902862.1"/>
    <property type="molecule type" value="Genomic_DNA"/>
</dbReference>
<dbReference type="OrthoDB" id="10251154at2759"/>
<feature type="compositionally biased region" description="Basic and acidic residues" evidence="7">
    <location>
        <begin position="567"/>
        <end position="578"/>
    </location>
</feature>
<feature type="region of interest" description="Disordered" evidence="7">
    <location>
        <begin position="541"/>
        <end position="578"/>
    </location>
</feature>
<dbReference type="GO" id="GO:0000462">
    <property type="term" value="P:maturation of SSU-rRNA from tricistronic rRNA transcript (SSU-rRNA, 5.8S rRNA, LSU-rRNA)"/>
    <property type="evidence" value="ECO:0007669"/>
    <property type="project" value="TreeGrafter"/>
</dbReference>
<evidence type="ECO:0000256" key="2">
    <source>
        <dbReference type="ARBA" id="ARBA00022552"/>
    </source>
</evidence>
<dbReference type="AlphaFoldDB" id="A0A8K0GIF5"/>
<keyword evidence="3 6" id="KW-0853">WD repeat</keyword>
<dbReference type="InterPro" id="IPR012952">
    <property type="entry name" value="BING4_C_dom"/>
</dbReference>
<dbReference type="SMART" id="SM00320">
    <property type="entry name" value="WD40"/>
    <property type="match status" value="4"/>
</dbReference>